<dbReference type="Gene3D" id="3.90.950.10">
    <property type="match status" value="1"/>
</dbReference>
<dbReference type="GO" id="GO:0047429">
    <property type="term" value="F:nucleoside triphosphate diphosphatase activity"/>
    <property type="evidence" value="ECO:0007669"/>
    <property type="project" value="UniProtKB-EC"/>
</dbReference>
<dbReference type="EMBL" id="JABTTE010000007">
    <property type="protein sequence ID" value="NSL51612.1"/>
    <property type="molecule type" value="Genomic_DNA"/>
</dbReference>
<dbReference type="Pfam" id="PF02545">
    <property type="entry name" value="Maf"/>
    <property type="match status" value="1"/>
</dbReference>
<dbReference type="AlphaFoldDB" id="A0A8J8GDZ3"/>
<comment type="function">
    <text evidence="6">Nucleoside triphosphate pyrophosphatase that hydrolyzes dTTP and UTP. May have a dual role in cell division arrest and in preventing the incorporation of modified nucleotides into cellular nucleic acids.</text>
</comment>
<comment type="catalytic activity">
    <reaction evidence="6">
        <text>dTTP + H2O = dTMP + diphosphate + H(+)</text>
        <dbReference type="Rhea" id="RHEA:28534"/>
        <dbReference type="ChEBI" id="CHEBI:15377"/>
        <dbReference type="ChEBI" id="CHEBI:15378"/>
        <dbReference type="ChEBI" id="CHEBI:33019"/>
        <dbReference type="ChEBI" id="CHEBI:37568"/>
        <dbReference type="ChEBI" id="CHEBI:63528"/>
        <dbReference type="EC" id="3.6.1.9"/>
    </reaction>
</comment>
<keyword evidence="8" id="KW-1185">Reference proteome</keyword>
<dbReference type="NCBIfam" id="TIGR00172">
    <property type="entry name" value="maf"/>
    <property type="match status" value="1"/>
</dbReference>
<comment type="caution">
    <text evidence="6">Lacks conserved residue(s) required for the propagation of feature annotation.</text>
</comment>
<dbReference type="HAMAP" id="MF_00528">
    <property type="entry name" value="Maf"/>
    <property type="match status" value="1"/>
</dbReference>
<evidence type="ECO:0000313" key="8">
    <source>
        <dbReference type="Proteomes" id="UP000625804"/>
    </source>
</evidence>
<comment type="subcellular location">
    <subcellularLocation>
        <location evidence="2 6">Cytoplasm</location>
    </subcellularLocation>
</comment>
<dbReference type="SUPFAM" id="SSF52972">
    <property type="entry name" value="ITPase-like"/>
    <property type="match status" value="1"/>
</dbReference>
<name>A0A8J8GDZ3_9BACI</name>
<proteinExistence type="inferred from homology"/>
<evidence type="ECO:0000256" key="4">
    <source>
        <dbReference type="ARBA" id="ARBA00022801"/>
    </source>
</evidence>
<evidence type="ECO:0000256" key="3">
    <source>
        <dbReference type="ARBA" id="ARBA00022490"/>
    </source>
</evidence>
<evidence type="ECO:0000313" key="7">
    <source>
        <dbReference type="EMBL" id="NSL51612.1"/>
    </source>
</evidence>
<feature type="site" description="Important for substrate specificity" evidence="6">
    <location>
        <position position="72"/>
    </location>
</feature>
<sequence length="188" mass="20937">MRKLVLASSSPRRKELLAYAKIPFTIMVSEVDEDFDPNKDPKEIAQDLALQKAKAVFNSADLDDAVVIGADTIVTVDNQILGKPKDAEEAKNMLKMLSGREHVVITGVAIVSSANSTIFYEETKVQFWDLTDEEIEDYIKSGEPFDKAGSYGIQNLGSILVKKIDGDYFNVVGLPIARTYRELKKFFP</sequence>
<dbReference type="PIRSF" id="PIRSF006305">
    <property type="entry name" value="Maf"/>
    <property type="match status" value="1"/>
</dbReference>
<comment type="catalytic activity">
    <reaction evidence="6">
        <text>UTP + H2O = UMP + diphosphate + H(+)</text>
        <dbReference type="Rhea" id="RHEA:29395"/>
        <dbReference type="ChEBI" id="CHEBI:15377"/>
        <dbReference type="ChEBI" id="CHEBI:15378"/>
        <dbReference type="ChEBI" id="CHEBI:33019"/>
        <dbReference type="ChEBI" id="CHEBI:46398"/>
        <dbReference type="ChEBI" id="CHEBI:57865"/>
        <dbReference type="EC" id="3.6.1.9"/>
    </reaction>
</comment>
<dbReference type="Proteomes" id="UP000625804">
    <property type="component" value="Unassembled WGS sequence"/>
</dbReference>
<keyword evidence="3 6" id="KW-0963">Cytoplasm</keyword>
<dbReference type="EC" id="3.6.1.9" evidence="6"/>
<organism evidence="7 8">
    <name type="scientific">Calidifontibacillus erzurumensis</name>
    <dbReference type="NCBI Taxonomy" id="2741433"/>
    <lineage>
        <taxon>Bacteria</taxon>
        <taxon>Bacillati</taxon>
        <taxon>Bacillota</taxon>
        <taxon>Bacilli</taxon>
        <taxon>Bacillales</taxon>
        <taxon>Bacillaceae</taxon>
        <taxon>Calidifontibacillus/Schinkia group</taxon>
        <taxon>Calidifontibacillus</taxon>
    </lineage>
</organism>
<feature type="active site" description="Proton acceptor" evidence="6">
    <location>
        <position position="71"/>
    </location>
</feature>
<dbReference type="InterPro" id="IPR029001">
    <property type="entry name" value="ITPase-like_fam"/>
</dbReference>
<evidence type="ECO:0000256" key="5">
    <source>
        <dbReference type="ARBA" id="ARBA00023080"/>
    </source>
</evidence>
<dbReference type="RefSeq" id="WP_173730818.1">
    <property type="nucleotide sequence ID" value="NZ_JABTTE010000007.1"/>
</dbReference>
<feature type="site" description="Important for substrate specificity" evidence="6">
    <location>
        <position position="154"/>
    </location>
</feature>
<gene>
    <name evidence="7" type="primary">maf</name>
    <name evidence="7" type="ORF">HR057_07490</name>
</gene>
<dbReference type="GO" id="GO:0009117">
    <property type="term" value="P:nucleotide metabolic process"/>
    <property type="evidence" value="ECO:0007669"/>
    <property type="project" value="UniProtKB-KW"/>
</dbReference>
<feature type="site" description="Important for substrate specificity" evidence="6">
    <location>
        <position position="12"/>
    </location>
</feature>
<dbReference type="FunFam" id="3.90.950.10:FF:000005">
    <property type="entry name" value="7-methyl-GTP pyrophosphatase"/>
    <property type="match status" value="1"/>
</dbReference>
<dbReference type="GO" id="GO:0005737">
    <property type="term" value="C:cytoplasm"/>
    <property type="evidence" value="ECO:0007669"/>
    <property type="project" value="UniProtKB-SubCell"/>
</dbReference>
<comment type="cofactor">
    <cofactor evidence="1 6">
        <name>a divalent metal cation</name>
        <dbReference type="ChEBI" id="CHEBI:60240"/>
    </cofactor>
</comment>
<evidence type="ECO:0000256" key="2">
    <source>
        <dbReference type="ARBA" id="ARBA00004496"/>
    </source>
</evidence>
<keyword evidence="5 6" id="KW-0546">Nucleotide metabolism</keyword>
<protein>
    <recommendedName>
        <fullName evidence="6">dTTP/UTP pyrophosphatase</fullName>
        <shortName evidence="6">dTTPase/UTPase</shortName>
        <ecNumber evidence="6">3.6.1.9</ecNumber>
    </recommendedName>
    <alternativeName>
        <fullName evidence="6">Nucleoside triphosphate pyrophosphatase</fullName>
    </alternativeName>
    <alternativeName>
        <fullName evidence="6">Nucleotide pyrophosphatase</fullName>
        <shortName evidence="6">Nucleotide PPase</shortName>
    </alternativeName>
</protein>
<dbReference type="InterPro" id="IPR003697">
    <property type="entry name" value="Maf-like"/>
</dbReference>
<dbReference type="PANTHER" id="PTHR43213">
    <property type="entry name" value="BIFUNCTIONAL DTTP/UTP PYROPHOSPHATASE/METHYLTRANSFERASE PROTEIN-RELATED"/>
    <property type="match status" value="1"/>
</dbReference>
<accession>A0A8J8GDZ3</accession>
<dbReference type="CDD" id="cd00555">
    <property type="entry name" value="Maf"/>
    <property type="match status" value="1"/>
</dbReference>
<dbReference type="PANTHER" id="PTHR43213:SF5">
    <property type="entry name" value="BIFUNCTIONAL DTTP_UTP PYROPHOSPHATASE_METHYLTRANSFERASE PROTEIN-RELATED"/>
    <property type="match status" value="1"/>
</dbReference>
<comment type="caution">
    <text evidence="7">The sequence shown here is derived from an EMBL/GenBank/DDBJ whole genome shotgun (WGS) entry which is preliminary data.</text>
</comment>
<reference evidence="7" key="1">
    <citation type="submission" date="2020-06" db="EMBL/GenBank/DDBJ databases">
        <title>A novel thermopfilic bacterium from Erzurum, Turkey.</title>
        <authorList>
            <person name="Adiguzel A."/>
            <person name="Ay H."/>
            <person name="Baltaci M.O."/>
        </authorList>
    </citation>
    <scope>NUCLEOTIDE SEQUENCE</scope>
    <source>
        <strain evidence="7">P2</strain>
    </source>
</reference>
<evidence type="ECO:0000256" key="6">
    <source>
        <dbReference type="HAMAP-Rule" id="MF_00528"/>
    </source>
</evidence>
<keyword evidence="4 6" id="KW-0378">Hydrolase</keyword>
<comment type="similarity">
    <text evidence="6">Belongs to the Maf family. YhdE subfamily.</text>
</comment>
<evidence type="ECO:0000256" key="1">
    <source>
        <dbReference type="ARBA" id="ARBA00001968"/>
    </source>
</evidence>